<protein>
    <submittedName>
        <fullName evidence="2">AlNc14C14G1603 protein</fullName>
    </submittedName>
</protein>
<evidence type="ECO:0000256" key="1">
    <source>
        <dbReference type="SAM" id="MobiDB-lite"/>
    </source>
</evidence>
<sequence length="99" mass="10864">MGKAAELTTAEKKIILRLWKTNMSFRKIAEAVRGKSTIERVVKSSGTSVPPSKRDGSVKMDSRPRRPIIRKVSSGAGGAKKVRDALQLSVSVRTIQRCL</sequence>
<proteinExistence type="predicted"/>
<dbReference type="InterPro" id="IPR036388">
    <property type="entry name" value="WH-like_DNA-bd_sf"/>
</dbReference>
<reference evidence="2" key="1">
    <citation type="journal article" date="2011" name="PLoS Biol.">
        <title>Gene gain and loss during evolution of obligate parasitism in the white rust pathogen of Arabidopsis thaliana.</title>
        <authorList>
            <person name="Kemen E."/>
            <person name="Gardiner A."/>
            <person name="Schultz-Larsen T."/>
            <person name="Kemen A.C."/>
            <person name="Balmuth A.L."/>
            <person name="Robert-Seilaniantz A."/>
            <person name="Bailey K."/>
            <person name="Holub E."/>
            <person name="Studholme D.J."/>
            <person name="Maclean D."/>
            <person name="Jones J.D."/>
        </authorList>
    </citation>
    <scope>NUCLEOTIDE SEQUENCE</scope>
</reference>
<name>F0W3T8_9STRA</name>
<reference evidence="2" key="2">
    <citation type="submission" date="2011-02" db="EMBL/GenBank/DDBJ databases">
        <authorList>
            <person name="MacLean D."/>
        </authorList>
    </citation>
    <scope>NUCLEOTIDE SEQUENCE</scope>
</reference>
<dbReference type="AlphaFoldDB" id="F0W3T8"/>
<dbReference type="EMBL" id="FR824059">
    <property type="protein sequence ID" value="CCA15686.1"/>
    <property type="molecule type" value="Genomic_DNA"/>
</dbReference>
<feature type="compositionally biased region" description="Basic and acidic residues" evidence="1">
    <location>
        <begin position="52"/>
        <end position="64"/>
    </location>
</feature>
<organism evidence="2">
    <name type="scientific">Albugo laibachii Nc14</name>
    <dbReference type="NCBI Taxonomy" id="890382"/>
    <lineage>
        <taxon>Eukaryota</taxon>
        <taxon>Sar</taxon>
        <taxon>Stramenopiles</taxon>
        <taxon>Oomycota</taxon>
        <taxon>Peronosporomycetes</taxon>
        <taxon>Albuginales</taxon>
        <taxon>Albuginaceae</taxon>
        <taxon>Albugo</taxon>
    </lineage>
</organism>
<dbReference type="HOGENOM" id="CLU_033666_10_3_1"/>
<evidence type="ECO:0000313" key="2">
    <source>
        <dbReference type="EMBL" id="CCA15686.1"/>
    </source>
</evidence>
<accession>F0W3T8</accession>
<feature type="region of interest" description="Disordered" evidence="1">
    <location>
        <begin position="41"/>
        <end position="64"/>
    </location>
</feature>
<gene>
    <name evidence="2" type="primary">AlNc14C14G1603</name>
    <name evidence="2" type="ORF">ALNC14_018290</name>
</gene>
<dbReference type="Gene3D" id="1.10.10.10">
    <property type="entry name" value="Winged helix-like DNA-binding domain superfamily/Winged helix DNA-binding domain"/>
    <property type="match status" value="1"/>
</dbReference>